<evidence type="ECO:0000259" key="11">
    <source>
        <dbReference type="PROSITE" id="PS50195"/>
    </source>
</evidence>
<evidence type="ECO:0000256" key="1">
    <source>
        <dbReference type="ARBA" id="ARBA00004148"/>
    </source>
</evidence>
<organism evidence="12 13">
    <name type="scientific">Sphaerulina musiva (strain SO2202)</name>
    <name type="common">Poplar stem canker fungus</name>
    <name type="synonym">Septoria musiva</name>
    <dbReference type="NCBI Taxonomy" id="692275"/>
    <lineage>
        <taxon>Eukaryota</taxon>
        <taxon>Fungi</taxon>
        <taxon>Dikarya</taxon>
        <taxon>Ascomycota</taxon>
        <taxon>Pezizomycotina</taxon>
        <taxon>Dothideomycetes</taxon>
        <taxon>Dothideomycetidae</taxon>
        <taxon>Mycosphaerellales</taxon>
        <taxon>Mycosphaerellaceae</taxon>
        <taxon>Sphaerulina</taxon>
    </lineage>
</organism>
<evidence type="ECO:0000256" key="5">
    <source>
        <dbReference type="ARBA" id="ARBA00022753"/>
    </source>
</evidence>
<dbReference type="OMA" id="WRTRARW"/>
<dbReference type="PANTHER" id="PTHR10555:SF170">
    <property type="entry name" value="FI18122P1"/>
    <property type="match status" value="1"/>
</dbReference>
<dbReference type="InterPro" id="IPR036871">
    <property type="entry name" value="PX_dom_sf"/>
</dbReference>
<evidence type="ECO:0000313" key="13">
    <source>
        <dbReference type="Proteomes" id="UP000016931"/>
    </source>
</evidence>
<dbReference type="Pfam" id="PF00787">
    <property type="entry name" value="PX"/>
    <property type="match status" value="1"/>
</dbReference>
<evidence type="ECO:0000256" key="8">
    <source>
        <dbReference type="ARBA" id="ARBA00033774"/>
    </source>
</evidence>
<keyword evidence="6" id="KW-0472">Membrane</keyword>
<protein>
    <recommendedName>
        <fullName evidence="8">Endosomal/vacuolar adapter protein YPT35</fullName>
    </recommendedName>
    <alternativeName>
        <fullName evidence="9">PX domain-containing protein YPT35</fullName>
    </alternativeName>
</protein>
<evidence type="ECO:0000256" key="7">
    <source>
        <dbReference type="ARBA" id="ARBA00033728"/>
    </source>
</evidence>
<feature type="compositionally biased region" description="Acidic residues" evidence="10">
    <location>
        <begin position="51"/>
        <end position="66"/>
    </location>
</feature>
<feature type="compositionally biased region" description="Low complexity" evidence="10">
    <location>
        <begin position="112"/>
        <end position="123"/>
    </location>
</feature>
<evidence type="ECO:0000256" key="4">
    <source>
        <dbReference type="ARBA" id="ARBA00022554"/>
    </source>
</evidence>
<dbReference type="Proteomes" id="UP000016931">
    <property type="component" value="Unassembled WGS sequence"/>
</dbReference>
<evidence type="ECO:0000256" key="9">
    <source>
        <dbReference type="ARBA" id="ARBA00033785"/>
    </source>
</evidence>
<evidence type="ECO:0000256" key="6">
    <source>
        <dbReference type="ARBA" id="ARBA00023136"/>
    </source>
</evidence>
<evidence type="ECO:0000256" key="3">
    <source>
        <dbReference type="ARBA" id="ARBA00007426"/>
    </source>
</evidence>
<dbReference type="STRING" id="692275.N1QGJ0"/>
<dbReference type="AlphaFoldDB" id="N1QGJ0"/>
<dbReference type="PANTHER" id="PTHR10555">
    <property type="entry name" value="SORTING NEXIN"/>
    <property type="match status" value="1"/>
</dbReference>
<dbReference type="RefSeq" id="XP_016759083.1">
    <property type="nucleotide sequence ID" value="XM_016909071.1"/>
</dbReference>
<sequence>MGTRLHEHDDHAAEPSLRGEDPPPLHSAAVATTGTLDDDDRGGGGGGGEGKEEEEEEEEEVAEVEAAEDHNQHSPAAKRQRQPGADSQPKSSSDVTDAPPFWTTNRHRRTASSVSSHSLQQQQPTRPAAIILEDHSKDDDEQALSCWAQSVTIDDYSVVSGPSGIGAYVVWHLTVSTLQGGDMPLNKRYSEFDRLRKHLVTAFPHADAMIPDLPRKSVVSRFRPKFLEHRKTGLAHFMNCIMLNPEFASSPIVKDFIFN</sequence>
<dbReference type="InterPro" id="IPR001683">
    <property type="entry name" value="PX_dom"/>
</dbReference>
<dbReference type="InterPro" id="IPR037917">
    <property type="entry name" value="Ypt35_PX"/>
</dbReference>
<reference evidence="12 13" key="1">
    <citation type="journal article" date="2012" name="PLoS Pathog.">
        <title>Diverse lifestyles and strategies of plant pathogenesis encoded in the genomes of eighteen Dothideomycetes fungi.</title>
        <authorList>
            <person name="Ohm R.A."/>
            <person name="Feau N."/>
            <person name="Henrissat B."/>
            <person name="Schoch C.L."/>
            <person name="Horwitz B.A."/>
            <person name="Barry K.W."/>
            <person name="Condon B.J."/>
            <person name="Copeland A.C."/>
            <person name="Dhillon B."/>
            <person name="Glaser F."/>
            <person name="Hesse C.N."/>
            <person name="Kosti I."/>
            <person name="LaButti K."/>
            <person name="Lindquist E.A."/>
            <person name="Lucas S."/>
            <person name="Salamov A.A."/>
            <person name="Bradshaw R.E."/>
            <person name="Ciuffetti L."/>
            <person name="Hamelin R.C."/>
            <person name="Kema G.H.J."/>
            <person name="Lawrence C."/>
            <person name="Scott J.A."/>
            <person name="Spatafora J.W."/>
            <person name="Turgeon B.G."/>
            <person name="de Wit P.J.G.M."/>
            <person name="Zhong S."/>
            <person name="Goodwin S.B."/>
            <person name="Grigoriev I.V."/>
        </authorList>
    </citation>
    <scope>NUCLEOTIDE SEQUENCE [LARGE SCALE GENOMIC DNA]</scope>
    <source>
        <strain evidence="12 13">SO2202</strain>
    </source>
</reference>
<evidence type="ECO:0000313" key="12">
    <source>
        <dbReference type="EMBL" id="EMF10962.1"/>
    </source>
</evidence>
<evidence type="ECO:0000256" key="2">
    <source>
        <dbReference type="ARBA" id="ARBA00004177"/>
    </source>
</evidence>
<dbReference type="GO" id="GO:0010008">
    <property type="term" value="C:endosome membrane"/>
    <property type="evidence" value="ECO:0007669"/>
    <property type="project" value="UniProtKB-SubCell"/>
</dbReference>
<dbReference type="GO" id="GO:0032266">
    <property type="term" value="F:phosphatidylinositol-3-phosphate binding"/>
    <property type="evidence" value="ECO:0007669"/>
    <property type="project" value="InterPro"/>
</dbReference>
<dbReference type="SMART" id="SM00312">
    <property type="entry name" value="PX"/>
    <property type="match status" value="1"/>
</dbReference>
<dbReference type="SUPFAM" id="SSF64268">
    <property type="entry name" value="PX domain"/>
    <property type="match status" value="1"/>
</dbReference>
<dbReference type="Gene3D" id="3.30.1520.10">
    <property type="entry name" value="Phox-like domain"/>
    <property type="match status" value="1"/>
</dbReference>
<feature type="domain" description="PX" evidence="11">
    <location>
        <begin position="149"/>
        <end position="259"/>
    </location>
</feature>
<dbReference type="HOGENOM" id="CLU_070610_0_1_1"/>
<accession>N1QGJ0</accession>
<name>N1QGJ0_SPHMS</name>
<gene>
    <name evidence="12" type="ORF">SEPMUDRAFT_48501</name>
</gene>
<dbReference type="PROSITE" id="PS50195">
    <property type="entry name" value="PX"/>
    <property type="match status" value="1"/>
</dbReference>
<dbReference type="eggNOG" id="ENOG502S8A5">
    <property type="taxonomic scope" value="Eukaryota"/>
</dbReference>
<keyword evidence="13" id="KW-1185">Reference proteome</keyword>
<dbReference type="GeneID" id="27906208"/>
<keyword evidence="5" id="KW-0967">Endosome</keyword>
<dbReference type="GO" id="GO:0005774">
    <property type="term" value="C:vacuolar membrane"/>
    <property type="evidence" value="ECO:0007669"/>
    <property type="project" value="UniProtKB-SubCell"/>
</dbReference>
<feature type="compositionally biased region" description="Basic and acidic residues" evidence="10">
    <location>
        <begin position="1"/>
        <end position="23"/>
    </location>
</feature>
<proteinExistence type="inferred from homology"/>
<comment type="function">
    <text evidence="7">Recruits the lipid transfer protein VPS13 to endosomal and vacuolar membranes.</text>
</comment>
<feature type="region of interest" description="Disordered" evidence="10">
    <location>
        <begin position="1"/>
        <end position="125"/>
    </location>
</feature>
<comment type="subcellular location">
    <subcellularLocation>
        <location evidence="2">Endosome</location>
    </subcellularLocation>
    <subcellularLocation>
        <location evidence="1">Vacuole membrane</location>
        <topology evidence="1">Peripheral membrane protein</topology>
    </subcellularLocation>
</comment>
<dbReference type="CDD" id="cd07280">
    <property type="entry name" value="PX_YPT35"/>
    <property type="match status" value="1"/>
</dbReference>
<keyword evidence="4" id="KW-0926">Vacuole</keyword>
<evidence type="ECO:0000256" key="10">
    <source>
        <dbReference type="SAM" id="MobiDB-lite"/>
    </source>
</evidence>
<dbReference type="EMBL" id="KB456267">
    <property type="protein sequence ID" value="EMF10962.1"/>
    <property type="molecule type" value="Genomic_DNA"/>
</dbReference>
<comment type="similarity">
    <text evidence="3">Belongs to the YPT35 family.</text>
</comment>
<dbReference type="OrthoDB" id="10254720at2759"/>